<accession>A0ABU5EUG5</accession>
<feature type="compositionally biased region" description="Pro residues" evidence="1">
    <location>
        <begin position="18"/>
        <end position="27"/>
    </location>
</feature>
<evidence type="ECO:0000313" key="2">
    <source>
        <dbReference type="EMBL" id="MDY3558815.1"/>
    </source>
</evidence>
<feature type="compositionally biased region" description="Polar residues" evidence="1">
    <location>
        <begin position="1"/>
        <end position="13"/>
    </location>
</feature>
<evidence type="ECO:0000313" key="3">
    <source>
        <dbReference type="Proteomes" id="UP001272242"/>
    </source>
</evidence>
<gene>
    <name evidence="2" type="ORF">R5W23_005972</name>
</gene>
<dbReference type="RefSeq" id="WP_320685688.1">
    <property type="nucleotide sequence ID" value="NZ_JAXBLV010000056.1"/>
</dbReference>
<sequence length="114" mass="12274">MQDRSPPSFNGSALTRAIPPPPRPESAPPDRVGQLLARLQPGLPRTEVERTLGAAAVRISPVNVRDNKVTYTATYELAIQPAARDSDYVVVTIEYDATQPGHTLLSVQVVLSAT</sequence>
<organism evidence="2 3">
    <name type="scientific">Gemmata algarum</name>
    <dbReference type="NCBI Taxonomy" id="2975278"/>
    <lineage>
        <taxon>Bacteria</taxon>
        <taxon>Pseudomonadati</taxon>
        <taxon>Planctomycetota</taxon>
        <taxon>Planctomycetia</taxon>
        <taxon>Gemmatales</taxon>
        <taxon>Gemmataceae</taxon>
        <taxon>Gemmata</taxon>
    </lineage>
</organism>
<feature type="region of interest" description="Disordered" evidence="1">
    <location>
        <begin position="1"/>
        <end position="30"/>
    </location>
</feature>
<dbReference type="Proteomes" id="UP001272242">
    <property type="component" value="Unassembled WGS sequence"/>
</dbReference>
<proteinExistence type="predicted"/>
<protein>
    <submittedName>
        <fullName evidence="2">Uncharacterized protein</fullName>
    </submittedName>
</protein>
<dbReference type="EMBL" id="JAXBLV010000056">
    <property type="protein sequence ID" value="MDY3558815.1"/>
    <property type="molecule type" value="Genomic_DNA"/>
</dbReference>
<evidence type="ECO:0000256" key="1">
    <source>
        <dbReference type="SAM" id="MobiDB-lite"/>
    </source>
</evidence>
<name>A0ABU5EUG5_9BACT</name>
<comment type="caution">
    <text evidence="2">The sequence shown here is derived from an EMBL/GenBank/DDBJ whole genome shotgun (WGS) entry which is preliminary data.</text>
</comment>
<reference evidence="3" key="1">
    <citation type="journal article" date="2023" name="Mar. Drugs">
        <title>Gemmata algarum, a Novel Planctomycete Isolated from an Algal Mat, Displays Antimicrobial Activity.</title>
        <authorList>
            <person name="Kumar G."/>
            <person name="Kallscheuer N."/>
            <person name="Kashif M."/>
            <person name="Ahamad S."/>
            <person name="Jagadeeshwari U."/>
            <person name="Pannikurungottu S."/>
            <person name="Haufschild T."/>
            <person name="Kabuu M."/>
            <person name="Sasikala C."/>
            <person name="Jogler C."/>
            <person name="Ramana C."/>
        </authorList>
    </citation>
    <scope>NUCLEOTIDE SEQUENCE [LARGE SCALE GENOMIC DNA]</scope>
    <source>
        <strain evidence="3">JC673</strain>
    </source>
</reference>
<keyword evidence="3" id="KW-1185">Reference proteome</keyword>